<dbReference type="PROSITE" id="PS50893">
    <property type="entry name" value="ABC_TRANSPORTER_2"/>
    <property type="match status" value="1"/>
</dbReference>
<evidence type="ECO:0000313" key="6">
    <source>
        <dbReference type="Proteomes" id="UP001059380"/>
    </source>
</evidence>
<dbReference type="PANTHER" id="PTHR43023:SF6">
    <property type="entry name" value="INTERMEMBRANE PHOSPHOLIPID TRANSPORT SYSTEM ATP-BINDING PROTEIN MLAF"/>
    <property type="match status" value="1"/>
</dbReference>
<evidence type="ECO:0000259" key="4">
    <source>
        <dbReference type="PROSITE" id="PS50893"/>
    </source>
</evidence>
<keyword evidence="3 5" id="KW-0067">ATP-binding</keyword>
<keyword evidence="1" id="KW-0813">Transport</keyword>
<dbReference type="SMART" id="SM00382">
    <property type="entry name" value="AAA"/>
    <property type="match status" value="1"/>
</dbReference>
<dbReference type="InterPro" id="IPR017871">
    <property type="entry name" value="ABC_transporter-like_CS"/>
</dbReference>
<dbReference type="GO" id="GO:0005524">
    <property type="term" value="F:ATP binding"/>
    <property type="evidence" value="ECO:0007669"/>
    <property type="project" value="UniProtKB-KW"/>
</dbReference>
<evidence type="ECO:0000256" key="2">
    <source>
        <dbReference type="ARBA" id="ARBA00022741"/>
    </source>
</evidence>
<dbReference type="KEGG" id="orp:MOP44_04305"/>
<dbReference type="AlphaFoldDB" id="A0A9J7BR65"/>
<evidence type="ECO:0000256" key="1">
    <source>
        <dbReference type="ARBA" id="ARBA00022448"/>
    </source>
</evidence>
<organism evidence="5 6">
    <name type="scientific">Occallatibacter riparius</name>
    <dbReference type="NCBI Taxonomy" id="1002689"/>
    <lineage>
        <taxon>Bacteria</taxon>
        <taxon>Pseudomonadati</taxon>
        <taxon>Acidobacteriota</taxon>
        <taxon>Terriglobia</taxon>
        <taxon>Terriglobales</taxon>
        <taxon>Acidobacteriaceae</taxon>
        <taxon>Occallatibacter</taxon>
    </lineage>
</organism>
<dbReference type="InterPro" id="IPR003593">
    <property type="entry name" value="AAA+_ATPase"/>
</dbReference>
<name>A0A9J7BR65_9BACT</name>
<evidence type="ECO:0000313" key="5">
    <source>
        <dbReference type="EMBL" id="UWZ85168.1"/>
    </source>
</evidence>
<dbReference type="InterPro" id="IPR003439">
    <property type="entry name" value="ABC_transporter-like_ATP-bd"/>
</dbReference>
<dbReference type="PANTHER" id="PTHR43023">
    <property type="entry name" value="PROTEIN TRIGALACTOSYLDIACYLGLYCEROL 3, CHLOROPLASTIC"/>
    <property type="match status" value="1"/>
</dbReference>
<proteinExistence type="predicted"/>
<dbReference type="PROSITE" id="PS00211">
    <property type="entry name" value="ABC_TRANSPORTER_1"/>
    <property type="match status" value="1"/>
</dbReference>
<evidence type="ECO:0000256" key="3">
    <source>
        <dbReference type="ARBA" id="ARBA00022840"/>
    </source>
</evidence>
<keyword evidence="2" id="KW-0547">Nucleotide-binding</keyword>
<dbReference type="RefSeq" id="WP_260794684.1">
    <property type="nucleotide sequence ID" value="NZ_CP093313.1"/>
</dbReference>
<feature type="domain" description="ABC transporter" evidence="4">
    <location>
        <begin position="9"/>
        <end position="245"/>
    </location>
</feature>
<keyword evidence="6" id="KW-1185">Reference proteome</keyword>
<sequence>MRDVPTGSVAFDEVSKAFGPKQVLRNVSFEIRQGEIVCILGRSGTGKSVTLKLLMALLKPDQGKIWVDGDEITGMREAELSKVRRKMGFLFQDAALFDSLSLYENLALPLQRLTGKSKDEIDAVVDSVLKQVGLAGDKLKRPSELSGGMRKRAGLARALVLEPKILLADEPSSGLDRITASEIDDLFLRQRAASNTTILIVTHDVHGARKVGDRFAVFDKGDLAAFGTAAEVERSDHETARRLISEG</sequence>
<dbReference type="Gene3D" id="3.40.50.300">
    <property type="entry name" value="P-loop containing nucleotide triphosphate hydrolases"/>
    <property type="match status" value="1"/>
</dbReference>
<dbReference type="EMBL" id="CP093313">
    <property type="protein sequence ID" value="UWZ85168.1"/>
    <property type="molecule type" value="Genomic_DNA"/>
</dbReference>
<protein>
    <submittedName>
        <fullName evidence="5">ATP-binding cassette domain-containing protein</fullName>
    </submittedName>
</protein>
<accession>A0A9J7BR65</accession>
<dbReference type="Proteomes" id="UP001059380">
    <property type="component" value="Chromosome"/>
</dbReference>
<dbReference type="Pfam" id="PF00005">
    <property type="entry name" value="ABC_tran"/>
    <property type="match status" value="1"/>
</dbReference>
<dbReference type="InterPro" id="IPR027417">
    <property type="entry name" value="P-loop_NTPase"/>
</dbReference>
<dbReference type="SUPFAM" id="SSF52540">
    <property type="entry name" value="P-loop containing nucleoside triphosphate hydrolases"/>
    <property type="match status" value="1"/>
</dbReference>
<reference evidence="5" key="1">
    <citation type="submission" date="2021-04" db="EMBL/GenBank/DDBJ databases">
        <title>Phylogenetic analysis of Acidobacteriaceae.</title>
        <authorList>
            <person name="Qiu L."/>
            <person name="Zhang Q."/>
        </authorList>
    </citation>
    <scope>NUCLEOTIDE SEQUENCE</scope>
    <source>
        <strain evidence="5">DSM 25168</strain>
    </source>
</reference>
<dbReference type="GO" id="GO:0016887">
    <property type="term" value="F:ATP hydrolysis activity"/>
    <property type="evidence" value="ECO:0007669"/>
    <property type="project" value="InterPro"/>
</dbReference>
<gene>
    <name evidence="5" type="ORF">MOP44_04305</name>
</gene>